<evidence type="ECO:0000313" key="1">
    <source>
        <dbReference type="EMBL" id="EER04820.1"/>
    </source>
</evidence>
<proteinExistence type="predicted"/>
<dbReference type="Proteomes" id="UP000007800">
    <property type="component" value="Unassembled WGS sequence"/>
</dbReference>
<dbReference type="EMBL" id="GG681295">
    <property type="protein sequence ID" value="EER04820.1"/>
    <property type="molecule type" value="Genomic_DNA"/>
</dbReference>
<dbReference type="GeneID" id="9050310"/>
<accession>C5LEK2</accession>
<gene>
    <name evidence="1" type="ORF">Pmar_PMAR026372</name>
</gene>
<name>C5LEK2_PERM5</name>
<dbReference type="AlphaFoldDB" id="C5LEK2"/>
<dbReference type="RefSeq" id="XP_002773004.1">
    <property type="nucleotide sequence ID" value="XM_002772958.1"/>
</dbReference>
<protein>
    <submittedName>
        <fullName evidence="1">Uncharacterized protein</fullName>
    </submittedName>
</protein>
<dbReference type="InParanoid" id="C5LEK2"/>
<evidence type="ECO:0000313" key="2">
    <source>
        <dbReference type="Proteomes" id="UP000007800"/>
    </source>
</evidence>
<organism evidence="2">
    <name type="scientific">Perkinsus marinus (strain ATCC 50983 / TXsc)</name>
    <dbReference type="NCBI Taxonomy" id="423536"/>
    <lineage>
        <taxon>Eukaryota</taxon>
        <taxon>Sar</taxon>
        <taxon>Alveolata</taxon>
        <taxon>Perkinsozoa</taxon>
        <taxon>Perkinsea</taxon>
        <taxon>Perkinsida</taxon>
        <taxon>Perkinsidae</taxon>
        <taxon>Perkinsus</taxon>
    </lineage>
</organism>
<reference evidence="1 2" key="1">
    <citation type="submission" date="2008-07" db="EMBL/GenBank/DDBJ databases">
        <authorList>
            <person name="El-Sayed N."/>
            <person name="Caler E."/>
            <person name="Inman J."/>
            <person name="Amedeo P."/>
            <person name="Hass B."/>
            <person name="Wortman J."/>
        </authorList>
    </citation>
    <scope>NUCLEOTIDE SEQUENCE [LARGE SCALE GENOMIC DNA]</scope>
    <source>
        <strain evidence="2">ATCC 50983 / TXsc</strain>
    </source>
</reference>
<sequence>MLDAGLILAQFIGRVSQKKEPMTIQQFPLEAPRGNPVGQMNCAFADNVKAPAHDKTHADHACVTRRVHHAV</sequence>
<keyword evidence="2" id="KW-1185">Reference proteome</keyword>